<proteinExistence type="predicted"/>
<dbReference type="InterPro" id="IPR011008">
    <property type="entry name" value="Dimeric_a/b-barrel"/>
</dbReference>
<protein>
    <submittedName>
        <fullName evidence="2">EthD family reductase</fullName>
    </submittedName>
</protein>
<accession>A0A3Q9C5P9</accession>
<dbReference type="PANTHER" id="PTHR40260">
    <property type="entry name" value="BLR8190 PROTEIN"/>
    <property type="match status" value="1"/>
</dbReference>
<dbReference type="GO" id="GO:0016491">
    <property type="term" value="F:oxidoreductase activity"/>
    <property type="evidence" value="ECO:0007669"/>
    <property type="project" value="InterPro"/>
</dbReference>
<evidence type="ECO:0000313" key="3">
    <source>
        <dbReference type="Proteomes" id="UP000280197"/>
    </source>
</evidence>
<evidence type="ECO:0000313" key="2">
    <source>
        <dbReference type="EMBL" id="AZP22373.1"/>
    </source>
</evidence>
<dbReference type="NCBIfam" id="TIGR02118">
    <property type="entry name" value="EthD family reductase"/>
    <property type="match status" value="1"/>
</dbReference>
<dbReference type="Gene3D" id="3.30.70.100">
    <property type="match status" value="1"/>
</dbReference>
<reference evidence="2 3" key="1">
    <citation type="submission" date="2018-12" db="EMBL/GenBank/DDBJ databases">
        <authorList>
            <person name="Li K."/>
        </authorList>
    </citation>
    <scope>NUCLEOTIDE SEQUENCE [LARGE SCALE GENOMIC DNA]</scope>
    <source>
        <strain evidence="3">CR22</strain>
    </source>
</reference>
<dbReference type="Proteomes" id="UP000280197">
    <property type="component" value="Chromosome"/>
</dbReference>
<gene>
    <name evidence="2" type="ORF">EJC51_43600</name>
</gene>
<dbReference type="KEGG" id="saqu:EJC51_43600"/>
<sequence length="109" mass="11613">MHKLVVLYAEPDDPDHFRDYYVTNHLPLVANWPGVLAWRYSFDVAAVSPGSATKGETPYFAVFEADFADADAMAAARASAHGQRLAADVANYATGGAVVIHYPAQGGTG</sequence>
<evidence type="ECO:0000259" key="1">
    <source>
        <dbReference type="Pfam" id="PF07110"/>
    </source>
</evidence>
<dbReference type="EMBL" id="CP034463">
    <property type="protein sequence ID" value="AZP22373.1"/>
    <property type="molecule type" value="Genomic_DNA"/>
</dbReference>
<dbReference type="Pfam" id="PF07110">
    <property type="entry name" value="EthD"/>
    <property type="match status" value="1"/>
</dbReference>
<feature type="domain" description="EthD" evidence="1">
    <location>
        <begin position="13"/>
        <end position="94"/>
    </location>
</feature>
<dbReference type="PANTHER" id="PTHR40260:SF2">
    <property type="entry name" value="BLR8190 PROTEIN"/>
    <property type="match status" value="1"/>
</dbReference>
<organism evidence="2 3">
    <name type="scientific">Streptomyces aquilus</name>
    <dbReference type="NCBI Taxonomy" id="2548456"/>
    <lineage>
        <taxon>Bacteria</taxon>
        <taxon>Bacillati</taxon>
        <taxon>Actinomycetota</taxon>
        <taxon>Actinomycetes</taxon>
        <taxon>Kitasatosporales</taxon>
        <taxon>Streptomycetaceae</taxon>
        <taxon>Streptomyces</taxon>
    </lineage>
</organism>
<dbReference type="InterPro" id="IPR009799">
    <property type="entry name" value="EthD_dom"/>
</dbReference>
<name>A0A3Q9C5P9_9ACTN</name>
<dbReference type="RefSeq" id="WP_126276175.1">
    <property type="nucleotide sequence ID" value="NZ_CP034463.1"/>
</dbReference>
<dbReference type="SUPFAM" id="SSF54909">
    <property type="entry name" value="Dimeric alpha+beta barrel"/>
    <property type="match status" value="1"/>
</dbReference>
<dbReference type="AlphaFoldDB" id="A0A3Q9C5P9"/>
<keyword evidence="3" id="KW-1185">Reference proteome</keyword>